<dbReference type="SUPFAM" id="SSF56925">
    <property type="entry name" value="OMPA-like"/>
    <property type="match status" value="1"/>
</dbReference>
<keyword evidence="6" id="KW-1185">Reference proteome</keyword>
<dbReference type="InterPro" id="IPR011250">
    <property type="entry name" value="OMP/PagP_B-barrel"/>
</dbReference>
<sequence>MKLFLSTAFVVFLALAGAAQAEQTAPHAYVGVAAAAAERIDGTSKINPKLFGGYAFSDSLAVEGGVIDFRKATPAPEARTIDLGGFGTYVAARFTKPLMDRLSAYGKLGVAQSQRKTTTVGVTRKDNDTGLYGAFGIQYAVTQKVAVTAEYERFGKDKKAGAKSDVWSFGLKFEF</sequence>
<dbReference type="STRING" id="1164594.SAMN05216204_110112"/>
<evidence type="ECO:0000313" key="6">
    <source>
        <dbReference type="Proteomes" id="UP000198639"/>
    </source>
</evidence>
<organism evidence="5 6">
    <name type="scientific">Massilia yuzhufengensis</name>
    <dbReference type="NCBI Taxonomy" id="1164594"/>
    <lineage>
        <taxon>Bacteria</taxon>
        <taxon>Pseudomonadati</taxon>
        <taxon>Pseudomonadota</taxon>
        <taxon>Betaproteobacteria</taxon>
        <taxon>Burkholderiales</taxon>
        <taxon>Oxalobacteraceae</taxon>
        <taxon>Telluria group</taxon>
        <taxon>Massilia</taxon>
    </lineage>
</organism>
<keyword evidence="2 3" id="KW-0732">Signal</keyword>
<dbReference type="Pfam" id="PF13505">
    <property type="entry name" value="OMP_b-brl"/>
    <property type="match status" value="1"/>
</dbReference>
<feature type="signal peptide" evidence="3">
    <location>
        <begin position="1"/>
        <end position="21"/>
    </location>
</feature>
<evidence type="ECO:0000256" key="2">
    <source>
        <dbReference type="ARBA" id="ARBA00022729"/>
    </source>
</evidence>
<name>A0A1I1M4M7_9BURK</name>
<evidence type="ECO:0000256" key="3">
    <source>
        <dbReference type="SAM" id="SignalP"/>
    </source>
</evidence>
<feature type="chain" id="PRO_5011509554" evidence="3">
    <location>
        <begin position="22"/>
        <end position="175"/>
    </location>
</feature>
<dbReference type="EMBL" id="FOLD01000010">
    <property type="protein sequence ID" value="SFC80379.1"/>
    <property type="molecule type" value="Genomic_DNA"/>
</dbReference>
<reference evidence="6" key="1">
    <citation type="submission" date="2016-10" db="EMBL/GenBank/DDBJ databases">
        <authorList>
            <person name="Varghese N."/>
            <person name="Submissions S."/>
        </authorList>
    </citation>
    <scope>NUCLEOTIDE SEQUENCE [LARGE SCALE GENOMIC DNA]</scope>
    <source>
        <strain evidence="6">CGMCC 1.12041</strain>
    </source>
</reference>
<protein>
    <submittedName>
        <fullName evidence="5">Opacity protein</fullName>
    </submittedName>
</protein>
<evidence type="ECO:0000259" key="4">
    <source>
        <dbReference type="Pfam" id="PF13505"/>
    </source>
</evidence>
<dbReference type="Proteomes" id="UP000198639">
    <property type="component" value="Unassembled WGS sequence"/>
</dbReference>
<proteinExistence type="predicted"/>
<comment type="subcellular location">
    <subcellularLocation>
        <location evidence="1">Cell outer membrane</location>
    </subcellularLocation>
</comment>
<dbReference type="GO" id="GO:0009279">
    <property type="term" value="C:cell outer membrane"/>
    <property type="evidence" value="ECO:0007669"/>
    <property type="project" value="UniProtKB-SubCell"/>
</dbReference>
<evidence type="ECO:0000256" key="1">
    <source>
        <dbReference type="ARBA" id="ARBA00004442"/>
    </source>
</evidence>
<dbReference type="InterPro" id="IPR027385">
    <property type="entry name" value="Beta-barrel_OMP"/>
</dbReference>
<evidence type="ECO:0000313" key="5">
    <source>
        <dbReference type="EMBL" id="SFC80379.1"/>
    </source>
</evidence>
<dbReference type="Gene3D" id="2.40.160.20">
    <property type="match status" value="1"/>
</dbReference>
<accession>A0A1I1M4M7</accession>
<dbReference type="AlphaFoldDB" id="A0A1I1M4M7"/>
<dbReference type="RefSeq" id="WP_177207715.1">
    <property type="nucleotide sequence ID" value="NZ_FOLD01000010.1"/>
</dbReference>
<gene>
    <name evidence="5" type="ORF">SAMN05216204_110112</name>
</gene>
<feature type="domain" description="Outer membrane protein beta-barrel" evidence="4">
    <location>
        <begin position="8"/>
        <end position="175"/>
    </location>
</feature>